<dbReference type="EMBL" id="CAJVPD010000066">
    <property type="protein sequence ID" value="CAG8283792.1"/>
    <property type="molecule type" value="Genomic_DNA"/>
</dbReference>
<comment type="caution">
    <text evidence="6">The sequence shown here is derived from an EMBL/GenBank/DDBJ whole genome shotgun (WGS) entry which is preliminary data.</text>
</comment>
<dbReference type="InterPro" id="IPR011057">
    <property type="entry name" value="Mss4-like_sf"/>
</dbReference>
<evidence type="ECO:0000256" key="3">
    <source>
        <dbReference type="ARBA" id="ARBA00022833"/>
    </source>
</evidence>
<reference evidence="6" key="1">
    <citation type="submission" date="2021-07" db="EMBL/GenBank/DDBJ databases">
        <authorList>
            <person name="Branca A.L. A."/>
        </authorList>
    </citation>
    <scope>NUCLEOTIDE SEQUENCE</scope>
</reference>
<dbReference type="PANTHER" id="PTHR33337">
    <property type="entry name" value="GFA DOMAIN-CONTAINING PROTEIN"/>
    <property type="match status" value="1"/>
</dbReference>
<dbReference type="Gene3D" id="3.90.1590.10">
    <property type="entry name" value="glutathione-dependent formaldehyde- activating enzyme (gfa)"/>
    <property type="match status" value="1"/>
</dbReference>
<evidence type="ECO:0000313" key="6">
    <source>
        <dbReference type="EMBL" id="CAG8283792.1"/>
    </source>
</evidence>
<dbReference type="AlphaFoldDB" id="A0A9W4N7V9"/>
<dbReference type="PANTHER" id="PTHR33337:SF31">
    <property type="entry name" value="DUF636 DOMAIN PROTEIN (AFU_ORTHOLOGUE AFUA_2G12650)"/>
    <property type="match status" value="1"/>
</dbReference>
<comment type="similarity">
    <text evidence="1">Belongs to the Gfa family.</text>
</comment>
<dbReference type="PROSITE" id="PS51891">
    <property type="entry name" value="CENP_V_GFA"/>
    <property type="match status" value="1"/>
</dbReference>
<keyword evidence="4" id="KW-0456">Lyase</keyword>
<keyword evidence="3" id="KW-0862">Zinc</keyword>
<evidence type="ECO:0000313" key="7">
    <source>
        <dbReference type="Proteomes" id="UP001152592"/>
    </source>
</evidence>
<organism evidence="6 7">
    <name type="scientific">Penicillium salamii</name>
    <dbReference type="NCBI Taxonomy" id="1612424"/>
    <lineage>
        <taxon>Eukaryota</taxon>
        <taxon>Fungi</taxon>
        <taxon>Dikarya</taxon>
        <taxon>Ascomycota</taxon>
        <taxon>Pezizomycotina</taxon>
        <taxon>Eurotiomycetes</taxon>
        <taxon>Eurotiomycetidae</taxon>
        <taxon>Eurotiales</taxon>
        <taxon>Aspergillaceae</taxon>
        <taxon>Penicillium</taxon>
    </lineage>
</organism>
<dbReference type="GO" id="GO:0046872">
    <property type="term" value="F:metal ion binding"/>
    <property type="evidence" value="ECO:0007669"/>
    <property type="project" value="UniProtKB-KW"/>
</dbReference>
<dbReference type="Proteomes" id="UP001152592">
    <property type="component" value="Unassembled WGS sequence"/>
</dbReference>
<evidence type="ECO:0000256" key="4">
    <source>
        <dbReference type="ARBA" id="ARBA00023239"/>
    </source>
</evidence>
<proteinExistence type="inferred from homology"/>
<dbReference type="Pfam" id="PF04828">
    <property type="entry name" value="GFA"/>
    <property type="match status" value="1"/>
</dbReference>
<evidence type="ECO:0000259" key="5">
    <source>
        <dbReference type="PROSITE" id="PS51891"/>
    </source>
</evidence>
<dbReference type="Gene3D" id="2.170.150.70">
    <property type="match status" value="1"/>
</dbReference>
<dbReference type="SUPFAM" id="SSF51316">
    <property type="entry name" value="Mss4-like"/>
    <property type="match status" value="2"/>
</dbReference>
<dbReference type="OrthoDB" id="551633at2759"/>
<sequence>MSYIILCISASQVTPPPRMTLNTNFRGPCTFILITLTRFLLHHSSSFVKMTSKTLTASCRCNSVHFTVTIPTDALPLNIHLCHCSICRYSHGAPCAFHAPLPPGVEPQFIVPSGYDKMTSYRHAASVATGYFCSTCGCQIGGVESQWTISTSIFDANREDEGIWKFNAHMLPDSAPDGGLAAVFSAVDGHQMKTENLGLSPQAIAGSDSKPPDRESKELLAQCHCTGVSFLIARPSEAIASPQSKGLTSPSNKRKWLARMDLGDDSRLVSGANVISWMSVSADHITPRLPKYLLIGSAKMYRPTKDTLFVFCGTCGATVFSHSEERPEIVDVAMGIVRAPEGAMAEDWNVWKTEVSWPESGIRYQAGFARALTEGMQRWGAERGHPRDPGLA</sequence>
<evidence type="ECO:0000256" key="2">
    <source>
        <dbReference type="ARBA" id="ARBA00022723"/>
    </source>
</evidence>
<dbReference type="GO" id="GO:0016846">
    <property type="term" value="F:carbon-sulfur lyase activity"/>
    <property type="evidence" value="ECO:0007669"/>
    <property type="project" value="InterPro"/>
</dbReference>
<evidence type="ECO:0000256" key="1">
    <source>
        <dbReference type="ARBA" id="ARBA00005495"/>
    </source>
</evidence>
<feature type="domain" description="CENP-V/GFA" evidence="5">
    <location>
        <begin position="55"/>
        <end position="203"/>
    </location>
</feature>
<dbReference type="InterPro" id="IPR006913">
    <property type="entry name" value="CENP-V/GFA"/>
</dbReference>
<accession>A0A9W4N7V9</accession>
<name>A0A9W4N7V9_9EURO</name>
<protein>
    <recommendedName>
        <fullName evidence="5">CENP-V/GFA domain-containing protein</fullName>
    </recommendedName>
</protein>
<keyword evidence="2" id="KW-0479">Metal-binding</keyword>
<gene>
    <name evidence="6" type="ORF">PSALAMII_LOCUS1453</name>
</gene>